<evidence type="ECO:0000256" key="2">
    <source>
        <dbReference type="ARBA" id="ARBA00005684"/>
    </source>
</evidence>
<dbReference type="PATRIC" id="fig|1461581.3.peg.2539"/>
<dbReference type="InterPro" id="IPR003385">
    <property type="entry name" value="Glyco_hydro_77"/>
</dbReference>
<evidence type="ECO:0000256" key="5">
    <source>
        <dbReference type="ARBA" id="ARBA00022676"/>
    </source>
</evidence>
<keyword evidence="7 10" id="KW-0119">Carbohydrate metabolism</keyword>
<evidence type="ECO:0000256" key="9">
    <source>
        <dbReference type="ARBA" id="ARBA00031501"/>
    </source>
</evidence>
<dbReference type="AlphaFoldDB" id="A0A078MLC7"/>
<dbReference type="EMBL" id="LK391969">
    <property type="protein sequence ID" value="CEF27622.1"/>
    <property type="molecule type" value="Genomic_DNA"/>
</dbReference>
<evidence type="ECO:0000256" key="3">
    <source>
        <dbReference type="ARBA" id="ARBA00012560"/>
    </source>
</evidence>
<dbReference type="PANTHER" id="PTHR32438">
    <property type="entry name" value="4-ALPHA-GLUCANOTRANSFERASE DPE1, CHLOROPLASTIC/AMYLOPLASTIC"/>
    <property type="match status" value="1"/>
</dbReference>
<dbReference type="NCBIfam" id="TIGR00217">
    <property type="entry name" value="malQ"/>
    <property type="match status" value="1"/>
</dbReference>
<accession>A0A078MLC7</accession>
<dbReference type="EMBL" id="LM997413">
    <property type="protein sequence ID" value="CEA06197.1"/>
    <property type="molecule type" value="Genomic_DNA"/>
</dbReference>
<gene>
    <name evidence="11" type="ORF">BN1049_02575</name>
</gene>
<dbReference type="Gene3D" id="3.20.20.80">
    <property type="entry name" value="Glycosidases"/>
    <property type="match status" value="1"/>
</dbReference>
<dbReference type="GO" id="GO:0004134">
    <property type="term" value="F:4-alpha-glucanotransferase activity"/>
    <property type="evidence" value="ECO:0007669"/>
    <property type="project" value="UniProtKB-EC"/>
</dbReference>
<dbReference type="InterPro" id="IPR017853">
    <property type="entry name" value="GH"/>
</dbReference>
<dbReference type="PANTHER" id="PTHR32438:SF5">
    <property type="entry name" value="4-ALPHA-GLUCANOTRANSFERASE DPE1, CHLOROPLASTIC_AMYLOPLASTIC"/>
    <property type="match status" value="1"/>
</dbReference>
<dbReference type="RefSeq" id="WP_044500487.1">
    <property type="nucleotide sequence ID" value="NZ_LK391969.1"/>
</dbReference>
<dbReference type="GO" id="GO:0005975">
    <property type="term" value="P:carbohydrate metabolic process"/>
    <property type="evidence" value="ECO:0007669"/>
    <property type="project" value="InterPro"/>
</dbReference>
<evidence type="ECO:0000256" key="6">
    <source>
        <dbReference type="ARBA" id="ARBA00022679"/>
    </source>
</evidence>
<sequence>MITGPLLELAHEAGIICDWTDAHGDPVSLEEDALHAVLAALGLPADGPDQVADSLRRARQLREEADKGPLLICAAGQPIDLHCRLVAGSQCELIREDGQRQQVEIDALGRLPAQPYGYHQLRCGDQQWTLACAPEAAMSVAELAGGRPHIWGIGAQVYGLRRPGDGGLGDTAALQDLAEAAARKGADALAISPLHAMFSARPEQFSPYSPSSRSLFNILHAAPAAVLGDEAVARAMEHCHLQAEWQELEEQELVDWPAVASLRLQLLRQLHADFAQAAEALQADFRHFRSTGGDRLELHCRHEALQQHALAEERSGDWRDWPDALRDPHSPEVEAFAWEQAQEVEFHAFCQWLIDRCLQRVQDRCRETGMAIGLIADMAIGADMSGSFGWAHQGELLSKVTIGAPPDLLNRDGQDWGVAAFSPLGLKRSGYRAFIEMLRANLMHAGGIRIDHIMGLQRLWLVPEGSDASKGAYLSYPLEDFLRLLALESWRHRALIIGEDLGTVPEGLQDTLARQNILGMRVLLFEQQDDQIPAPDQWSGDALATTTTHDLPTLTGWQSGRDIAWREHVGQSSSEQAEQDRQQRTEEVKILRDALHREGLLQGAKDPQAQLDASIEFLGTTPAPLVLIPLEDLVGAIEQPNLPGPGDTHPNWRRRWWQPAAEMLDAPIPARRLQRLHEARLNRERKNLDG</sequence>
<dbReference type="OrthoDB" id="9763489at2"/>
<dbReference type="SUPFAM" id="SSF51445">
    <property type="entry name" value="(Trans)glycosidases"/>
    <property type="match status" value="1"/>
</dbReference>
<comment type="similarity">
    <text evidence="2 10">Belongs to the disproportionating enzyme family.</text>
</comment>
<dbReference type="EC" id="2.4.1.25" evidence="3 10"/>
<keyword evidence="5 10" id="KW-0328">Glycosyltransferase</keyword>
<name>A0A078MLC7_9PSED</name>
<comment type="catalytic activity">
    <reaction evidence="1 10">
        <text>Transfers a segment of a (1-&gt;4)-alpha-D-glucan to a new position in an acceptor, which may be glucose or a (1-&gt;4)-alpha-D-glucan.</text>
        <dbReference type="EC" id="2.4.1.25"/>
    </reaction>
</comment>
<reference evidence="11" key="1">
    <citation type="submission" date="2014-07" db="EMBL/GenBank/DDBJ databases">
        <authorList>
            <person name="Urmite Genomes Urmite Genomes"/>
        </authorList>
    </citation>
    <scope>NUCLEOTIDE SEQUENCE</scope>
    <source>
        <strain evidence="11">12M76_air</strain>
    </source>
</reference>
<evidence type="ECO:0000256" key="7">
    <source>
        <dbReference type="ARBA" id="ARBA00023277"/>
    </source>
</evidence>
<proteinExistence type="inferred from homology"/>
<evidence type="ECO:0000256" key="10">
    <source>
        <dbReference type="RuleBase" id="RU361207"/>
    </source>
</evidence>
<evidence type="ECO:0000256" key="8">
    <source>
        <dbReference type="ARBA" id="ARBA00031423"/>
    </source>
</evidence>
<evidence type="ECO:0000313" key="11">
    <source>
        <dbReference type="EMBL" id="CEA06197.1"/>
    </source>
</evidence>
<evidence type="ECO:0000256" key="1">
    <source>
        <dbReference type="ARBA" id="ARBA00000439"/>
    </source>
</evidence>
<organism evidence="11">
    <name type="scientific">Pseudomonas saudimassiliensis</name>
    <dbReference type="NCBI Taxonomy" id="1461581"/>
    <lineage>
        <taxon>Bacteria</taxon>
        <taxon>Pseudomonadati</taxon>
        <taxon>Pseudomonadota</taxon>
        <taxon>Gammaproteobacteria</taxon>
        <taxon>Pseudomonadales</taxon>
        <taxon>Pseudomonadaceae</taxon>
        <taxon>Pseudomonas</taxon>
    </lineage>
</organism>
<keyword evidence="6 10" id="KW-0808">Transferase</keyword>
<protein>
    <recommendedName>
        <fullName evidence="4 10">4-alpha-glucanotransferase</fullName>
        <ecNumber evidence="3 10">2.4.1.25</ecNumber>
    </recommendedName>
    <alternativeName>
        <fullName evidence="8 10">Amylomaltase</fullName>
    </alternativeName>
    <alternativeName>
        <fullName evidence="9 10">Disproportionating enzyme</fullName>
    </alternativeName>
</protein>
<dbReference type="Pfam" id="PF02446">
    <property type="entry name" value="Glyco_hydro_77"/>
    <property type="match status" value="1"/>
</dbReference>
<evidence type="ECO:0000256" key="4">
    <source>
        <dbReference type="ARBA" id="ARBA00020295"/>
    </source>
</evidence>